<keyword evidence="3" id="KW-1185">Reference proteome</keyword>
<feature type="compositionally biased region" description="Basic and acidic residues" evidence="1">
    <location>
        <begin position="121"/>
        <end position="133"/>
    </location>
</feature>
<dbReference type="STRING" id="742152.A0A2H3JX95"/>
<reference evidence="2 3" key="1">
    <citation type="journal article" date="2012" name="Science">
        <title>The Paleozoic origin of enzymatic lignin decomposition reconstructed from 31 fungal genomes.</title>
        <authorList>
            <person name="Floudas D."/>
            <person name="Binder M."/>
            <person name="Riley R."/>
            <person name="Barry K."/>
            <person name="Blanchette R.A."/>
            <person name="Henrissat B."/>
            <person name="Martinez A.T."/>
            <person name="Otillar R."/>
            <person name="Spatafora J.W."/>
            <person name="Yadav J.S."/>
            <person name="Aerts A."/>
            <person name="Benoit I."/>
            <person name="Boyd A."/>
            <person name="Carlson A."/>
            <person name="Copeland A."/>
            <person name="Coutinho P.M."/>
            <person name="de Vries R.P."/>
            <person name="Ferreira P."/>
            <person name="Findley K."/>
            <person name="Foster B."/>
            <person name="Gaskell J."/>
            <person name="Glotzer D."/>
            <person name="Gorecki P."/>
            <person name="Heitman J."/>
            <person name="Hesse C."/>
            <person name="Hori C."/>
            <person name="Igarashi K."/>
            <person name="Jurgens J.A."/>
            <person name="Kallen N."/>
            <person name="Kersten P."/>
            <person name="Kohler A."/>
            <person name="Kuees U."/>
            <person name="Kumar T.K.A."/>
            <person name="Kuo A."/>
            <person name="LaButti K."/>
            <person name="Larrondo L.F."/>
            <person name="Lindquist E."/>
            <person name="Ling A."/>
            <person name="Lombard V."/>
            <person name="Lucas S."/>
            <person name="Lundell T."/>
            <person name="Martin R."/>
            <person name="McLaughlin D.J."/>
            <person name="Morgenstern I."/>
            <person name="Morin E."/>
            <person name="Murat C."/>
            <person name="Nagy L.G."/>
            <person name="Nolan M."/>
            <person name="Ohm R.A."/>
            <person name="Patyshakuliyeva A."/>
            <person name="Rokas A."/>
            <person name="Ruiz-Duenas F.J."/>
            <person name="Sabat G."/>
            <person name="Salamov A."/>
            <person name="Samejima M."/>
            <person name="Schmutz J."/>
            <person name="Slot J.C."/>
            <person name="St John F."/>
            <person name="Stenlid J."/>
            <person name="Sun H."/>
            <person name="Sun S."/>
            <person name="Syed K."/>
            <person name="Tsang A."/>
            <person name="Wiebenga A."/>
            <person name="Young D."/>
            <person name="Pisabarro A."/>
            <person name="Eastwood D.C."/>
            <person name="Martin F."/>
            <person name="Cullen D."/>
            <person name="Grigoriev I.V."/>
            <person name="Hibbett D.S."/>
        </authorList>
    </citation>
    <scope>NUCLEOTIDE SEQUENCE [LARGE SCALE GENOMIC DNA]</scope>
    <source>
        <strain evidence="2 3">MD-104</strain>
    </source>
</reference>
<dbReference type="InterPro" id="IPR028018">
    <property type="entry name" value="DUF4646"/>
</dbReference>
<feature type="region of interest" description="Disordered" evidence="1">
    <location>
        <begin position="174"/>
        <end position="230"/>
    </location>
</feature>
<dbReference type="OrthoDB" id="3248421at2759"/>
<feature type="region of interest" description="Disordered" evidence="1">
    <location>
        <begin position="1"/>
        <end position="45"/>
    </location>
</feature>
<name>A0A2H3JX95_WOLCO</name>
<feature type="compositionally biased region" description="Acidic residues" evidence="1">
    <location>
        <begin position="550"/>
        <end position="563"/>
    </location>
</feature>
<dbReference type="Proteomes" id="UP000218811">
    <property type="component" value="Unassembled WGS sequence"/>
</dbReference>
<accession>A0A2H3JX95</accession>
<feature type="region of interest" description="Disordered" evidence="1">
    <location>
        <begin position="545"/>
        <end position="564"/>
    </location>
</feature>
<feature type="region of interest" description="Disordered" evidence="1">
    <location>
        <begin position="107"/>
        <end position="133"/>
    </location>
</feature>
<dbReference type="PANTHER" id="PTHR13585:SF19">
    <property type="entry name" value="ZINC FINGER CCCH DOMAIN-CONTAINING PROTEIN 13"/>
    <property type="match status" value="1"/>
</dbReference>
<evidence type="ECO:0000313" key="3">
    <source>
        <dbReference type="Proteomes" id="UP000218811"/>
    </source>
</evidence>
<dbReference type="EMBL" id="KB468113">
    <property type="protein sequence ID" value="PCH41354.1"/>
    <property type="molecule type" value="Genomic_DNA"/>
</dbReference>
<protein>
    <submittedName>
        <fullName evidence="2">Uncharacterized protein</fullName>
    </submittedName>
</protein>
<evidence type="ECO:0000313" key="2">
    <source>
        <dbReference type="EMBL" id="PCH41354.1"/>
    </source>
</evidence>
<proteinExistence type="predicted"/>
<dbReference type="OMA" id="YHEDWIR"/>
<dbReference type="Pfam" id="PF15496">
    <property type="entry name" value="DUF4646"/>
    <property type="match status" value="1"/>
</dbReference>
<evidence type="ECO:0000256" key="1">
    <source>
        <dbReference type="SAM" id="MobiDB-lite"/>
    </source>
</evidence>
<dbReference type="AlphaFoldDB" id="A0A2H3JX95"/>
<dbReference type="PANTHER" id="PTHR13585">
    <property type="entry name" value="CHASCON, ISOFORM D-RELATED"/>
    <property type="match status" value="1"/>
</dbReference>
<organism evidence="2 3">
    <name type="scientific">Wolfiporia cocos (strain MD-104)</name>
    <name type="common">Brown rot fungus</name>
    <dbReference type="NCBI Taxonomy" id="742152"/>
    <lineage>
        <taxon>Eukaryota</taxon>
        <taxon>Fungi</taxon>
        <taxon>Dikarya</taxon>
        <taxon>Basidiomycota</taxon>
        <taxon>Agaricomycotina</taxon>
        <taxon>Agaricomycetes</taxon>
        <taxon>Polyporales</taxon>
        <taxon>Phaeolaceae</taxon>
        <taxon>Wolfiporia</taxon>
    </lineage>
</organism>
<dbReference type="InterPro" id="IPR052824">
    <property type="entry name" value="m6A_RNA_Methylation_Regulator"/>
</dbReference>
<sequence length="639" mass="70124">MSYAQRFPAGASPVLPTQSLPGYAPAPPSSSPQPQIMPGSTTFTTSVGPDGRVVYHTFNYQTPQGIVSGIQWVPSEATQILPVGATPADPNVVAALNRPGAAETMAQWQREEEHHRRKEERRREREREEREIRRVREKEARIERERSRERSRERYGAYPFDDRYGTATGEIERRLQSLDMGRDRDHSRSPRPRSRRGSSYGGERPLGYQPAPIGHNPLPAPPGTYPATASSAYSASPQAAYTTPAYVAAGVGAPRPVSPFAMPARPVSPYHPPPGNVARPVSPYHPAPATYPSAGGAPRPVSPFHGGVVPPRPVSPYHAGGMQRAPSPLPGEAVYPSGRIMDGKPIRRPLSRASSPSPFGGVQPAGAAYGGAGAAYGPQYSAGVGGFAAGAMAPSPRMPSASVPAVAEADLLRAPDCFSRAPNLAQPYTHFEMIKIQDMDMFLEGPCPRMPLVLQPHDVFHEDWIRFMQDLGLAWQGKMLAAAIPEPDGRPPKRSTSGAIIVELWNENFFGRRGVEVVLYKGRERRTGPGAGSVDLHLPGFDTYDAVSSDSEDDTEESSDESLEERYRYGAYGGVYGRQIDGRLAESREARRIRHEKRAEKRERKREKKVRARLRELEKRYSLYVACTSREGILPRPQY</sequence>
<feature type="compositionally biased region" description="Basic and acidic residues" evidence="1">
    <location>
        <begin position="174"/>
        <end position="188"/>
    </location>
</feature>
<gene>
    <name evidence="2" type="ORF">WOLCODRAFT_137346</name>
</gene>